<accession>A0A1U7LM24</accession>
<feature type="domain" description="G-patch" evidence="2">
    <location>
        <begin position="140"/>
        <end position="201"/>
    </location>
</feature>
<dbReference type="InterPro" id="IPR000467">
    <property type="entry name" value="G_patch_dom"/>
</dbReference>
<comment type="caution">
    <text evidence="5">The sequence shown here is derived from an EMBL/GenBank/DDBJ whole genome shotgun (WGS) entry which is preliminary data.</text>
</comment>
<dbReference type="Pfam" id="PF07713">
    <property type="entry name" value="DUF1604"/>
    <property type="match status" value="1"/>
</dbReference>
<dbReference type="OMA" id="QLWQQHA"/>
<evidence type="ECO:0000313" key="6">
    <source>
        <dbReference type="Proteomes" id="UP000186594"/>
    </source>
</evidence>
<sequence>MSRKRQRSTDPKSEFVFLGTALPPLDPDARDDGSFQPLWKQEVRDERGRKRLHGAFTGGWSAGYFNTVGSKEGWIPATFKSSREKRAQFHQATAEDFMDEEDLQDLADNKEVATKEGFEGIGSTEEDVLRRGLDDLVTKDESIGIKLLRKMGWREGQGVGPRTEIETDDPNAIGYKFAPNNTILVLLKNKRDSYGLGWIPHSGLEKLHREVEDKEDKNTRGGIGVGILDDDGEDEDDPYELGPKISYDRILGEKKKSGKKAKLKAASRHAFLPRSRASTVRKCHDGRLPLEGFVLSLAPLMLSSKWFEPPAIPSDFIPTASGDGSASIQLPVKDLNPASRGALLGETPLPGKSVFDFLTPAARSVLVQATGREDLPAALGEVHESTHIPILDRENAISALRGYMPYADDAKKQARYKFFLEVQAGFREEFDRPKTQTRDHWIKELREFAGAAKIFKPMSQMMASRFTTSSSTVQSSVVEDTGQGGISAPKELSQAEQAASISMFGPLTRTIADWYPTRLLCKRFNVRDPHPEGSKVPVEDDEKDVLRKSVVQDMMRERTGEANYVIPDAKKLETERNDALEADRPDMGVFESIFGGND</sequence>
<dbReference type="GO" id="GO:0005634">
    <property type="term" value="C:nucleus"/>
    <property type="evidence" value="ECO:0007669"/>
    <property type="project" value="TreeGrafter"/>
</dbReference>
<dbReference type="Proteomes" id="UP000186594">
    <property type="component" value="Unassembled WGS sequence"/>
</dbReference>
<dbReference type="EMBL" id="LXFE01001349">
    <property type="protein sequence ID" value="OLL23703.1"/>
    <property type="molecule type" value="Genomic_DNA"/>
</dbReference>
<evidence type="ECO:0000313" key="3">
    <source>
        <dbReference type="EMBL" id="OLL23703.1"/>
    </source>
</evidence>
<dbReference type="Pfam" id="PF01585">
    <property type="entry name" value="G-patch"/>
    <property type="match status" value="1"/>
</dbReference>
<evidence type="ECO:0000313" key="5">
    <source>
        <dbReference type="EMBL" id="OLL23705.1"/>
    </source>
</evidence>
<dbReference type="GO" id="GO:0003723">
    <property type="term" value="F:RNA binding"/>
    <property type="evidence" value="ECO:0007669"/>
    <property type="project" value="TreeGrafter"/>
</dbReference>
<dbReference type="InterPro" id="IPR011666">
    <property type="entry name" value="DUF1604"/>
</dbReference>
<gene>
    <name evidence="5" type="ORF">NEOLI_004264</name>
</gene>
<reference evidence="5 6" key="1">
    <citation type="submission" date="2016-04" db="EMBL/GenBank/DDBJ databases">
        <title>Evolutionary innovation and constraint leading to complex multicellularity in the Ascomycota.</title>
        <authorList>
            <person name="Cisse O."/>
            <person name="Nguyen A."/>
            <person name="Hewitt D.A."/>
            <person name="Jedd G."/>
            <person name="Stajich J.E."/>
        </authorList>
    </citation>
    <scope>NUCLEOTIDE SEQUENCE [LARGE SCALE GENOMIC DNA]</scope>
    <source>
        <strain evidence="5 6">DAH-3</strain>
    </source>
</reference>
<evidence type="ECO:0000259" key="2">
    <source>
        <dbReference type="PROSITE" id="PS50174"/>
    </source>
</evidence>
<name>A0A1U7LM24_NEOID</name>
<keyword evidence="6" id="KW-1185">Reference proteome</keyword>
<organism evidence="5 6">
    <name type="scientific">Neolecta irregularis (strain DAH-3)</name>
    <dbReference type="NCBI Taxonomy" id="1198029"/>
    <lineage>
        <taxon>Eukaryota</taxon>
        <taxon>Fungi</taxon>
        <taxon>Dikarya</taxon>
        <taxon>Ascomycota</taxon>
        <taxon>Taphrinomycotina</taxon>
        <taxon>Neolectales</taxon>
        <taxon>Neolectaceae</taxon>
        <taxon>Neolecta</taxon>
    </lineage>
</organism>
<dbReference type="PANTHER" id="PTHR13384:SF19">
    <property type="entry name" value="G PATCH DOMAIN-CONTAINING PROTEIN 1"/>
    <property type="match status" value="1"/>
</dbReference>
<feature type="region of interest" description="Disordered" evidence="1">
    <location>
        <begin position="1"/>
        <end position="35"/>
    </location>
</feature>
<dbReference type="PROSITE" id="PS50174">
    <property type="entry name" value="G_PATCH"/>
    <property type="match status" value="1"/>
</dbReference>
<proteinExistence type="predicted"/>
<dbReference type="PANTHER" id="PTHR13384">
    <property type="entry name" value="G PATCH DOMAIN-CONTAINING PROTEIN 1"/>
    <property type="match status" value="1"/>
</dbReference>
<dbReference type="GO" id="GO:0006397">
    <property type="term" value="P:mRNA processing"/>
    <property type="evidence" value="ECO:0007669"/>
    <property type="project" value="InterPro"/>
</dbReference>
<dbReference type="EMBL" id="LXFE01001349">
    <property type="protein sequence ID" value="OLL23705.1"/>
    <property type="molecule type" value="Genomic_DNA"/>
</dbReference>
<dbReference type="STRING" id="1198029.A0A1U7LM24"/>
<dbReference type="EMBL" id="LXFE01001349">
    <property type="protein sequence ID" value="OLL23704.1"/>
    <property type="molecule type" value="Genomic_DNA"/>
</dbReference>
<dbReference type="OrthoDB" id="20507at2759"/>
<feature type="region of interest" description="Disordered" evidence="1">
    <location>
        <begin position="212"/>
        <end position="236"/>
    </location>
</feature>
<evidence type="ECO:0000256" key="1">
    <source>
        <dbReference type="SAM" id="MobiDB-lite"/>
    </source>
</evidence>
<dbReference type="Pfam" id="PF26093">
    <property type="entry name" value="HTH_TGH"/>
    <property type="match status" value="1"/>
</dbReference>
<evidence type="ECO:0000313" key="4">
    <source>
        <dbReference type="EMBL" id="OLL23704.1"/>
    </source>
</evidence>
<protein>
    <submittedName>
        <fullName evidence="3">G patch domain-containing protein 1 isoform A</fullName>
    </submittedName>
    <submittedName>
        <fullName evidence="4">G patch domain-containing protein 1 isoform B</fullName>
    </submittedName>
    <submittedName>
        <fullName evidence="5">G patch domain-containing protein 1 isoform C</fullName>
    </submittedName>
</protein>
<dbReference type="AlphaFoldDB" id="A0A1U7LM24"/>